<dbReference type="Proteomes" id="UP000192939">
    <property type="component" value="Unassembled WGS sequence"/>
</dbReference>
<dbReference type="SUPFAM" id="SSF51011">
    <property type="entry name" value="Glycosyl hydrolase domain"/>
    <property type="match status" value="1"/>
</dbReference>
<dbReference type="PANTHER" id="PTHR43863:SF2">
    <property type="entry name" value="MALTASE-GLUCOAMYLASE"/>
    <property type="match status" value="1"/>
</dbReference>
<dbReference type="Pfam" id="PF01055">
    <property type="entry name" value="Glyco_hydro_31_2nd"/>
    <property type="match status" value="1"/>
</dbReference>
<dbReference type="InterPro" id="IPR013780">
    <property type="entry name" value="Glyco_hydro_b"/>
</dbReference>
<organism evidence="7 8">
    <name type="scientific">Paenibacillus barengoltzii J12</name>
    <dbReference type="NCBI Taxonomy" id="935846"/>
    <lineage>
        <taxon>Bacteria</taxon>
        <taxon>Bacillati</taxon>
        <taxon>Bacillota</taxon>
        <taxon>Bacilli</taxon>
        <taxon>Bacillales</taxon>
        <taxon>Paenibacillaceae</taxon>
        <taxon>Paenibacillus</taxon>
    </lineage>
</organism>
<sequence>MILKLTRWQAEANGIRLDTTNGIMQIVFCTPRIARIRYTLDSDFSRKPSFMTVERSQSSNVQFKIIDHSDDLEISTELLTIRVNKTTCAFSYWEASGRLLTKEPPRGGKTLERTDVYRTIFDVSAGEVATDRGADGFRARAEGSNQIFDRTAYHTKLEFEWQEDEALYGLGSHEEGMMNLRGQHQYLYQQNMKAVVPALISTRGYGVLVDSYSLMSFHDDSFGSYIWTDVDDEMDFYFIYGPEFDQIIEGIRHLTGDAPMLPKWAYGYIQSKERYISQEELIDIAREYRERELPIDGIVLDWQSWTGELWGQKTLDPQRFPDPSEMMRQLHALHVKLMVSIWPIMKEGGDNHREMSEHGYLLGNQATYDAFTDGARRLYWEQVHAGLFSHGVDAWWCDCTEPFEADWTGQVKPEPEQRMLINTAEAKRYLDPEYINAYSLLHSKGIYEGQRSVTDHKRVVNLTRSAYAGQHRYGTITWSGDISANWETLRKQIADGLNFCVTGSPYWTMDIGAFFVRNQENLWFWNGDYNEGVADLGYRELYVRWFQFGAFLPIFRSHGTDTPREIWRFGEPGDLFYEALVKYLKLRYRLMPYIYSLAGAVAHRCYTMYRVLAFDYREDPRVHDIDDQFLFGPAFLVAPVTTAMYYGPNSRKLHDVRKMRQVYLPSGGWYDFWTDEHLEGGKTIDAKADLDTLPLFVRAGSIIPMGPDVQHTGEQPEAMLLLKVYPGQDGSFTLYEDEGDTYHYENGAYSMIEMSWDDTNRRLTIGQRIGSFPGMPEHRQFMVEIAGRAGQIVVSYQGTPVVVQATEFKVQGRDEVL</sequence>
<keyword evidence="8" id="KW-1185">Reference proteome</keyword>
<evidence type="ECO:0000256" key="2">
    <source>
        <dbReference type="RuleBase" id="RU361185"/>
    </source>
</evidence>
<dbReference type="InterPro" id="IPR000322">
    <property type="entry name" value="Glyco_hydro_31_TIM"/>
</dbReference>
<dbReference type="RefSeq" id="WP_139817476.1">
    <property type="nucleotide sequence ID" value="NZ_FXAE01000005.1"/>
</dbReference>
<keyword evidence="2" id="KW-0326">Glycosidase</keyword>
<dbReference type="InterPro" id="IPR011013">
    <property type="entry name" value="Gal_mutarotase_sf_dom"/>
</dbReference>
<accession>A0ABY1LTK4</accession>
<gene>
    <name evidence="7" type="ORF">SAMN02744124_00785</name>
</gene>
<dbReference type="CDD" id="cd14752">
    <property type="entry name" value="GH31_N"/>
    <property type="match status" value="1"/>
</dbReference>
<name>A0ABY1LTK4_9BACL</name>
<evidence type="ECO:0000259" key="6">
    <source>
        <dbReference type="Pfam" id="PF21365"/>
    </source>
</evidence>
<feature type="domain" description="Glycosyl hydrolase family 31 C-terminal" evidence="6">
    <location>
        <begin position="607"/>
        <end position="703"/>
    </location>
</feature>
<comment type="caution">
    <text evidence="7">The sequence shown here is derived from an EMBL/GenBank/DDBJ whole genome shotgun (WGS) entry which is preliminary data.</text>
</comment>
<dbReference type="Gene3D" id="2.60.40.1180">
    <property type="entry name" value="Golgi alpha-mannosidase II"/>
    <property type="match status" value="2"/>
</dbReference>
<dbReference type="InterPro" id="IPR048395">
    <property type="entry name" value="Glyco_hydro_31_C"/>
</dbReference>
<dbReference type="InterPro" id="IPR025887">
    <property type="entry name" value="Glyco_hydro_31_N_dom"/>
</dbReference>
<evidence type="ECO:0000256" key="1">
    <source>
        <dbReference type="ARBA" id="ARBA00007806"/>
    </source>
</evidence>
<evidence type="ECO:0000259" key="5">
    <source>
        <dbReference type="Pfam" id="PF17137"/>
    </source>
</evidence>
<dbReference type="CDD" id="cd06591">
    <property type="entry name" value="GH31_xylosidase_XylS"/>
    <property type="match status" value="1"/>
</dbReference>
<dbReference type="InterPro" id="IPR051816">
    <property type="entry name" value="Glycosyl_Hydrolase_31"/>
</dbReference>
<evidence type="ECO:0000259" key="4">
    <source>
        <dbReference type="Pfam" id="PF13802"/>
    </source>
</evidence>
<keyword evidence="2" id="KW-0378">Hydrolase</keyword>
<reference evidence="7 8" key="1">
    <citation type="submission" date="2017-04" db="EMBL/GenBank/DDBJ databases">
        <authorList>
            <person name="Varghese N."/>
            <person name="Submissions S."/>
        </authorList>
    </citation>
    <scope>NUCLEOTIDE SEQUENCE [LARGE SCALE GENOMIC DNA]</scope>
    <source>
        <strain evidence="7 8">J12</strain>
    </source>
</reference>
<feature type="domain" description="Glycoside hydrolase family 31 N-terminal" evidence="4">
    <location>
        <begin position="24"/>
        <end position="217"/>
    </location>
</feature>
<feature type="domain" description="DUF5110" evidence="5">
    <location>
        <begin position="720"/>
        <end position="787"/>
    </location>
</feature>
<dbReference type="Pfam" id="PF13802">
    <property type="entry name" value="Gal_mutarotas_2"/>
    <property type="match status" value="1"/>
</dbReference>
<dbReference type="Pfam" id="PF21365">
    <property type="entry name" value="Glyco_hydro_31_3rd"/>
    <property type="match status" value="1"/>
</dbReference>
<evidence type="ECO:0000313" key="8">
    <source>
        <dbReference type="Proteomes" id="UP000192939"/>
    </source>
</evidence>
<evidence type="ECO:0000259" key="3">
    <source>
        <dbReference type="Pfam" id="PF01055"/>
    </source>
</evidence>
<dbReference type="InterPro" id="IPR033403">
    <property type="entry name" value="DUF5110"/>
</dbReference>
<dbReference type="Gene3D" id="2.60.40.1760">
    <property type="entry name" value="glycosyl hydrolase (family 31)"/>
    <property type="match status" value="1"/>
</dbReference>
<protein>
    <submittedName>
        <fullName evidence="7">Alpha-D-xyloside xylohydrolase</fullName>
    </submittedName>
</protein>
<evidence type="ECO:0000313" key="7">
    <source>
        <dbReference type="EMBL" id="SMF01039.1"/>
    </source>
</evidence>
<dbReference type="InterPro" id="IPR017853">
    <property type="entry name" value="GH"/>
</dbReference>
<dbReference type="Pfam" id="PF17137">
    <property type="entry name" value="DUF5110"/>
    <property type="match status" value="1"/>
</dbReference>
<proteinExistence type="inferred from homology"/>
<dbReference type="EMBL" id="FXAE01000005">
    <property type="protein sequence ID" value="SMF01039.1"/>
    <property type="molecule type" value="Genomic_DNA"/>
</dbReference>
<dbReference type="SUPFAM" id="SSF51445">
    <property type="entry name" value="(Trans)glycosidases"/>
    <property type="match status" value="1"/>
</dbReference>
<dbReference type="SUPFAM" id="SSF74650">
    <property type="entry name" value="Galactose mutarotase-like"/>
    <property type="match status" value="1"/>
</dbReference>
<dbReference type="Gene3D" id="3.20.20.80">
    <property type="entry name" value="Glycosidases"/>
    <property type="match status" value="1"/>
</dbReference>
<comment type="similarity">
    <text evidence="1 2">Belongs to the glycosyl hydrolase 31 family.</text>
</comment>
<feature type="domain" description="Glycoside hydrolase family 31 TIM barrel" evidence="3">
    <location>
        <begin position="259"/>
        <end position="597"/>
    </location>
</feature>
<dbReference type="PANTHER" id="PTHR43863">
    <property type="entry name" value="HYDROLASE, PUTATIVE (AFU_ORTHOLOGUE AFUA_1G03140)-RELATED"/>
    <property type="match status" value="1"/>
</dbReference>